<keyword evidence="3 6" id="KW-0032">Aminotransferase</keyword>
<dbReference type="PANTHER" id="PTHR46383:SF4">
    <property type="entry name" value="AMINOTRANSFERASE"/>
    <property type="match status" value="1"/>
</dbReference>
<dbReference type="Proteomes" id="UP000051790">
    <property type="component" value="Unassembled WGS sequence"/>
</dbReference>
<evidence type="ECO:0000256" key="2">
    <source>
        <dbReference type="ARBA" id="ARBA00007441"/>
    </source>
</evidence>
<accession>A0A0R1R5G4</accession>
<dbReference type="GO" id="GO:0030170">
    <property type="term" value="F:pyridoxal phosphate binding"/>
    <property type="evidence" value="ECO:0007669"/>
    <property type="project" value="InterPro"/>
</dbReference>
<dbReference type="PROSITE" id="PS00105">
    <property type="entry name" value="AA_TRANSFER_CLASS_1"/>
    <property type="match status" value="1"/>
</dbReference>
<evidence type="ECO:0000256" key="6">
    <source>
        <dbReference type="RuleBase" id="RU000481"/>
    </source>
</evidence>
<dbReference type="InterPro" id="IPR015424">
    <property type="entry name" value="PyrdxlP-dep_Trfase"/>
</dbReference>
<dbReference type="Gene3D" id="3.40.640.10">
    <property type="entry name" value="Type I PLP-dependent aspartate aminotransferase-like (Major domain)"/>
    <property type="match status" value="1"/>
</dbReference>
<evidence type="ECO:0000256" key="3">
    <source>
        <dbReference type="ARBA" id="ARBA00022576"/>
    </source>
</evidence>
<dbReference type="Pfam" id="PF00155">
    <property type="entry name" value="Aminotran_1_2"/>
    <property type="match status" value="1"/>
</dbReference>
<comment type="caution">
    <text evidence="8">The sequence shown here is derived from an EMBL/GenBank/DDBJ whole genome shotgun (WGS) entry which is preliminary data.</text>
</comment>
<sequence length="383" mass="41950">MNPALDHIAISGIRRFNDAVAGIPDMVRLTLGEPDFNTPDHIKQAAIKAIDDDQSHYTANAGDPRLRAAVAKTWHDKYAVDYRAEDEILVTVGATEAIAIALQGLFTPGDAVLVPVPVYPGYIPLLTLNHIKPIIIDTRANDFSLTPEMIDQTIAAHSNDHIAGIILNYPNNPTGITYDADQLQALAQACVAHDLMILADEIYAELTYGAPHVSIAKYAWDHTVIISGLSKSHAMTGWRIGFLLAPAEITQALKKIHQYTVTAATTVAQIAGIEALEHGQDDGAKMRVIYQQRRDYLLKALQEIGFSAIDPQGAFYLFAKLPERFAQDSEKFCTDLAKADRLAIIPGTAFGEVGQGYVRMSYAASEENLHKAVERLTHFVETH</sequence>
<dbReference type="InterPro" id="IPR004839">
    <property type="entry name" value="Aminotransferase_I/II_large"/>
</dbReference>
<gene>
    <name evidence="8" type="ORF">FD01_GL002444</name>
</gene>
<evidence type="ECO:0000313" key="9">
    <source>
        <dbReference type="Proteomes" id="UP000051790"/>
    </source>
</evidence>
<dbReference type="EMBL" id="AZEU01000040">
    <property type="protein sequence ID" value="KRL52335.1"/>
    <property type="molecule type" value="Genomic_DNA"/>
</dbReference>
<dbReference type="CDD" id="cd00609">
    <property type="entry name" value="AAT_like"/>
    <property type="match status" value="1"/>
</dbReference>
<dbReference type="Gene3D" id="3.90.1150.10">
    <property type="entry name" value="Aspartate Aminotransferase, domain 1"/>
    <property type="match status" value="1"/>
</dbReference>
<organism evidence="8 9">
    <name type="scientific">Lacticaseibacillus manihotivorans DSM 13343 = JCM 12514</name>
    <dbReference type="NCBI Taxonomy" id="1423769"/>
    <lineage>
        <taxon>Bacteria</taxon>
        <taxon>Bacillati</taxon>
        <taxon>Bacillota</taxon>
        <taxon>Bacilli</taxon>
        <taxon>Lactobacillales</taxon>
        <taxon>Lactobacillaceae</taxon>
        <taxon>Lacticaseibacillus</taxon>
    </lineage>
</organism>
<feature type="domain" description="Aminotransferase class I/classII large" evidence="7">
    <location>
        <begin position="25"/>
        <end position="376"/>
    </location>
</feature>
<dbReference type="RefSeq" id="WP_054717899.1">
    <property type="nucleotide sequence ID" value="NZ_AZEU01000040.1"/>
</dbReference>
<dbReference type="GO" id="GO:0006520">
    <property type="term" value="P:amino acid metabolic process"/>
    <property type="evidence" value="ECO:0007669"/>
    <property type="project" value="InterPro"/>
</dbReference>
<dbReference type="InterPro" id="IPR015422">
    <property type="entry name" value="PyrdxlP-dep_Trfase_small"/>
</dbReference>
<evidence type="ECO:0000259" key="7">
    <source>
        <dbReference type="Pfam" id="PF00155"/>
    </source>
</evidence>
<dbReference type="GO" id="GO:0008483">
    <property type="term" value="F:transaminase activity"/>
    <property type="evidence" value="ECO:0007669"/>
    <property type="project" value="UniProtKB-KW"/>
</dbReference>
<dbReference type="InterPro" id="IPR004838">
    <property type="entry name" value="NHTrfase_class1_PyrdxlP-BS"/>
</dbReference>
<dbReference type="PATRIC" id="fig|1423769.4.peg.2638"/>
<keyword evidence="4 6" id="KW-0808">Transferase</keyword>
<evidence type="ECO:0000256" key="1">
    <source>
        <dbReference type="ARBA" id="ARBA00001933"/>
    </source>
</evidence>
<dbReference type="AlphaFoldDB" id="A0A0R1R5G4"/>
<dbReference type="PANTHER" id="PTHR46383">
    <property type="entry name" value="ASPARTATE AMINOTRANSFERASE"/>
    <property type="match status" value="1"/>
</dbReference>
<proteinExistence type="inferred from homology"/>
<evidence type="ECO:0000256" key="5">
    <source>
        <dbReference type="ARBA" id="ARBA00022898"/>
    </source>
</evidence>
<dbReference type="EC" id="2.6.1.-" evidence="6"/>
<keyword evidence="9" id="KW-1185">Reference proteome</keyword>
<comment type="cofactor">
    <cofactor evidence="1 6">
        <name>pyridoxal 5'-phosphate</name>
        <dbReference type="ChEBI" id="CHEBI:597326"/>
    </cofactor>
</comment>
<dbReference type="OrthoDB" id="9802328at2"/>
<dbReference type="InterPro" id="IPR050596">
    <property type="entry name" value="AspAT/PAT-like"/>
</dbReference>
<dbReference type="SUPFAM" id="SSF53383">
    <property type="entry name" value="PLP-dependent transferases"/>
    <property type="match status" value="1"/>
</dbReference>
<evidence type="ECO:0000256" key="4">
    <source>
        <dbReference type="ARBA" id="ARBA00022679"/>
    </source>
</evidence>
<comment type="similarity">
    <text evidence="2 6">Belongs to the class-I pyridoxal-phosphate-dependent aminotransferase family.</text>
</comment>
<dbReference type="InterPro" id="IPR015421">
    <property type="entry name" value="PyrdxlP-dep_Trfase_major"/>
</dbReference>
<reference evidence="8 9" key="1">
    <citation type="journal article" date="2015" name="Genome Announc.">
        <title>Expanding the biotechnology potential of lactobacilli through comparative genomics of 213 strains and associated genera.</title>
        <authorList>
            <person name="Sun Z."/>
            <person name="Harris H.M."/>
            <person name="McCann A."/>
            <person name="Guo C."/>
            <person name="Argimon S."/>
            <person name="Zhang W."/>
            <person name="Yang X."/>
            <person name="Jeffery I.B."/>
            <person name="Cooney J.C."/>
            <person name="Kagawa T.F."/>
            <person name="Liu W."/>
            <person name="Song Y."/>
            <person name="Salvetti E."/>
            <person name="Wrobel A."/>
            <person name="Rasinkangas P."/>
            <person name="Parkhill J."/>
            <person name="Rea M.C."/>
            <person name="O'Sullivan O."/>
            <person name="Ritari J."/>
            <person name="Douillard F.P."/>
            <person name="Paul Ross R."/>
            <person name="Yang R."/>
            <person name="Briner A.E."/>
            <person name="Felis G.E."/>
            <person name="de Vos W.M."/>
            <person name="Barrangou R."/>
            <person name="Klaenhammer T.R."/>
            <person name="Caufield P.W."/>
            <person name="Cui Y."/>
            <person name="Zhang H."/>
            <person name="O'Toole P.W."/>
        </authorList>
    </citation>
    <scope>NUCLEOTIDE SEQUENCE [LARGE SCALE GENOMIC DNA]</scope>
    <source>
        <strain evidence="8 9">DSM 13343</strain>
    </source>
</reference>
<protein>
    <recommendedName>
        <fullName evidence="6">Aminotransferase</fullName>
        <ecNumber evidence="6">2.6.1.-</ecNumber>
    </recommendedName>
</protein>
<name>A0A0R1R5G4_9LACO</name>
<evidence type="ECO:0000313" key="8">
    <source>
        <dbReference type="EMBL" id="KRL52335.1"/>
    </source>
</evidence>
<keyword evidence="5" id="KW-0663">Pyridoxal phosphate</keyword>